<feature type="domain" description="PucR C-terminal helix-turn-helix" evidence="1">
    <location>
        <begin position="357"/>
        <end position="412"/>
    </location>
</feature>
<evidence type="ECO:0000313" key="3">
    <source>
        <dbReference type="Proteomes" id="UP000004416"/>
    </source>
</evidence>
<dbReference type="RefSeq" id="WP_005808645.1">
    <property type="nucleotide sequence ID" value="NZ_JH414442.1"/>
</dbReference>
<dbReference type="Gene3D" id="1.10.10.2840">
    <property type="entry name" value="PucR C-terminal helix-turn-helix domain"/>
    <property type="match status" value="1"/>
</dbReference>
<dbReference type="PATRIC" id="fig|537010.4.peg.438"/>
<dbReference type="Proteomes" id="UP000004416">
    <property type="component" value="Unassembled WGS sequence"/>
</dbReference>
<evidence type="ECO:0000313" key="2">
    <source>
        <dbReference type="EMBL" id="EHL08828.1"/>
    </source>
</evidence>
<dbReference type="InterPro" id="IPR051448">
    <property type="entry name" value="CdaR-like_regulators"/>
</dbReference>
<organism evidence="2 3">
    <name type="scientific">Desulfitobacterium hafniense DP7</name>
    <dbReference type="NCBI Taxonomy" id="537010"/>
    <lineage>
        <taxon>Bacteria</taxon>
        <taxon>Bacillati</taxon>
        <taxon>Bacillota</taxon>
        <taxon>Clostridia</taxon>
        <taxon>Eubacteriales</taxon>
        <taxon>Desulfitobacteriaceae</taxon>
        <taxon>Desulfitobacterium</taxon>
    </lineage>
</organism>
<dbReference type="InterPro" id="IPR042070">
    <property type="entry name" value="PucR_C-HTH_sf"/>
</dbReference>
<dbReference type="PANTHER" id="PTHR33744">
    <property type="entry name" value="CARBOHYDRATE DIACID REGULATOR"/>
    <property type="match status" value="1"/>
</dbReference>
<evidence type="ECO:0000259" key="1">
    <source>
        <dbReference type="Pfam" id="PF13556"/>
    </source>
</evidence>
<dbReference type="AlphaFoldDB" id="G9XHP5"/>
<dbReference type="PANTHER" id="PTHR33744:SF1">
    <property type="entry name" value="DNA-BINDING TRANSCRIPTIONAL ACTIVATOR ADER"/>
    <property type="match status" value="1"/>
</dbReference>
<proteinExistence type="predicted"/>
<dbReference type="HOGENOM" id="CLU_035898_0_1_9"/>
<reference evidence="2 3" key="1">
    <citation type="submission" date="2011-08" db="EMBL/GenBank/DDBJ databases">
        <authorList>
            <person name="Weinstock G."/>
            <person name="Sodergren E."/>
            <person name="Clifton S."/>
            <person name="Fulton L."/>
            <person name="Fulton B."/>
            <person name="Courtney L."/>
            <person name="Fronick C."/>
            <person name="Harrison M."/>
            <person name="Strong C."/>
            <person name="Farmer C."/>
            <person name="Delahaunty K."/>
            <person name="Markovic C."/>
            <person name="Hall O."/>
            <person name="Minx P."/>
            <person name="Tomlinson C."/>
            <person name="Mitreva M."/>
            <person name="Hou S."/>
            <person name="Chen J."/>
            <person name="Wollam A."/>
            <person name="Pepin K.H."/>
            <person name="Johnson M."/>
            <person name="Bhonagiri V."/>
            <person name="Zhang X."/>
            <person name="Suruliraj S."/>
            <person name="Warren W."/>
            <person name="Chinwalla A."/>
            <person name="Mardis E.R."/>
            <person name="Wilson R.K."/>
        </authorList>
    </citation>
    <scope>NUCLEOTIDE SEQUENCE [LARGE SCALE GENOMIC DNA]</scope>
    <source>
        <strain evidence="2 3">DP7</strain>
    </source>
</reference>
<gene>
    <name evidence="2" type="ORF">HMPREF0322_00471</name>
</gene>
<accession>G9XHP5</accession>
<name>G9XHP5_DESHA</name>
<dbReference type="Pfam" id="PF13556">
    <property type="entry name" value="HTH_30"/>
    <property type="match status" value="1"/>
</dbReference>
<sequence length="423" mass="49075">MDMDISSLHEQTSLSAKLLKALSADSSLQSLVAIGHELLQNPFSILDLRANVLAITGESSVEDDPVWNETVHTASNSLQTFSYYVDNKLIEKIAESDAPFFWSDAYSKYPRIIGKIMIEGEHLAHIIVCAHQRNFNEGDLNTVSLLCQAVSIELQKSKYVIYSRELSHEAFLYDLLEGIPQNLKHMDKQLNQLRLALKSILCVITVDISNWDKTISTLPYLKDELELHLNYAKGVIHNRKIILIASFESEQQFFATELEGLRQFILAYNLEAGISRPFYNLKELRYFYLESIEALKIGKLIHTDRSIFQYEDYVIFHLIINFTRDNEDLYSLYRLIHPGIIKLLDYDKQNKSEYAYSLYTYIFNFKNTTSSAASLNIHRNSFFNRMEKIEKLTNMDLNHSDTLHYLYFSFKILELLNISMPRI</sequence>
<comment type="caution">
    <text evidence="2">The sequence shown here is derived from an EMBL/GenBank/DDBJ whole genome shotgun (WGS) entry which is preliminary data.</text>
</comment>
<dbReference type="EMBL" id="AFZX01000011">
    <property type="protein sequence ID" value="EHL08828.1"/>
    <property type="molecule type" value="Genomic_DNA"/>
</dbReference>
<protein>
    <recommendedName>
        <fullName evidence="1">PucR C-terminal helix-turn-helix domain-containing protein</fullName>
    </recommendedName>
</protein>
<dbReference type="InterPro" id="IPR025736">
    <property type="entry name" value="PucR_C-HTH_dom"/>
</dbReference>